<name>A0AAW2I5Q1_9NEOP</name>
<protein>
    <submittedName>
        <fullName evidence="2">Uncharacterized protein</fullName>
    </submittedName>
</protein>
<evidence type="ECO:0000256" key="1">
    <source>
        <dbReference type="SAM" id="SignalP"/>
    </source>
</evidence>
<gene>
    <name evidence="2" type="ORF">PYX00_004600</name>
</gene>
<comment type="caution">
    <text evidence="2">The sequence shown here is derived from an EMBL/GenBank/DDBJ whole genome shotgun (WGS) entry which is preliminary data.</text>
</comment>
<feature type="chain" id="PRO_5043464021" evidence="1">
    <location>
        <begin position="21"/>
        <end position="86"/>
    </location>
</feature>
<evidence type="ECO:0000313" key="2">
    <source>
        <dbReference type="EMBL" id="KAL0277246.1"/>
    </source>
</evidence>
<organism evidence="2">
    <name type="scientific">Menopon gallinae</name>
    <name type="common">poultry shaft louse</name>
    <dbReference type="NCBI Taxonomy" id="328185"/>
    <lineage>
        <taxon>Eukaryota</taxon>
        <taxon>Metazoa</taxon>
        <taxon>Ecdysozoa</taxon>
        <taxon>Arthropoda</taxon>
        <taxon>Hexapoda</taxon>
        <taxon>Insecta</taxon>
        <taxon>Pterygota</taxon>
        <taxon>Neoptera</taxon>
        <taxon>Paraneoptera</taxon>
        <taxon>Psocodea</taxon>
        <taxon>Troctomorpha</taxon>
        <taxon>Phthiraptera</taxon>
        <taxon>Amblycera</taxon>
        <taxon>Menoponidae</taxon>
        <taxon>Menopon</taxon>
    </lineage>
</organism>
<feature type="signal peptide" evidence="1">
    <location>
        <begin position="1"/>
        <end position="20"/>
    </location>
</feature>
<keyword evidence="1" id="KW-0732">Signal</keyword>
<dbReference type="EMBL" id="JARGDH010000002">
    <property type="protein sequence ID" value="KAL0277246.1"/>
    <property type="molecule type" value="Genomic_DNA"/>
</dbReference>
<dbReference type="AlphaFoldDB" id="A0AAW2I5Q1"/>
<accession>A0AAW2I5Q1</accession>
<reference evidence="2" key="1">
    <citation type="journal article" date="2024" name="Gigascience">
        <title>Chromosome-level genome of the poultry shaft louse Menopon gallinae provides insight into the host-switching and adaptive evolution of parasitic lice.</title>
        <authorList>
            <person name="Xu Y."/>
            <person name="Ma L."/>
            <person name="Liu S."/>
            <person name="Liang Y."/>
            <person name="Liu Q."/>
            <person name="He Z."/>
            <person name="Tian L."/>
            <person name="Duan Y."/>
            <person name="Cai W."/>
            <person name="Li H."/>
            <person name="Song F."/>
        </authorList>
    </citation>
    <scope>NUCLEOTIDE SEQUENCE</scope>
    <source>
        <strain evidence="2">Cailab_2023a</strain>
    </source>
</reference>
<proteinExistence type="predicted"/>
<sequence length="86" mass="9773">MKVLLSILLLTVLQFLMTEGEDVSEMAIDEAGDCPPGFLAGVNGECMEDESVPYFRQKCGKYEKMVTHRLGSRHCHFDWNKYLSRG</sequence>